<comment type="caution">
    <text evidence="2">The sequence shown here is derived from an EMBL/GenBank/DDBJ whole genome shotgun (WGS) entry which is preliminary data.</text>
</comment>
<feature type="compositionally biased region" description="Low complexity" evidence="1">
    <location>
        <begin position="436"/>
        <end position="452"/>
    </location>
</feature>
<evidence type="ECO:0000256" key="1">
    <source>
        <dbReference type="SAM" id="MobiDB-lite"/>
    </source>
</evidence>
<dbReference type="InterPro" id="IPR032675">
    <property type="entry name" value="LRR_dom_sf"/>
</dbReference>
<evidence type="ECO:0000313" key="2">
    <source>
        <dbReference type="EMBL" id="CAF9923218.1"/>
    </source>
</evidence>
<dbReference type="EMBL" id="CAJPDR010000166">
    <property type="protein sequence ID" value="CAF9923218.1"/>
    <property type="molecule type" value="Genomic_DNA"/>
</dbReference>
<feature type="compositionally biased region" description="Basic and acidic residues" evidence="1">
    <location>
        <begin position="573"/>
        <end position="597"/>
    </location>
</feature>
<gene>
    <name evidence="2" type="ORF">ALECFALPRED_002332</name>
</gene>
<evidence type="ECO:0000313" key="3">
    <source>
        <dbReference type="Proteomes" id="UP000664203"/>
    </source>
</evidence>
<evidence type="ECO:0008006" key="4">
    <source>
        <dbReference type="Google" id="ProtNLM"/>
    </source>
</evidence>
<feature type="region of interest" description="Disordered" evidence="1">
    <location>
        <begin position="573"/>
        <end position="604"/>
    </location>
</feature>
<keyword evidence="3" id="KW-1185">Reference proteome</keyword>
<dbReference type="Proteomes" id="UP000664203">
    <property type="component" value="Unassembled WGS sequence"/>
</dbReference>
<accession>A0A8H3FJR4</accession>
<sequence>MSSLLSLSPELWTLIAETAQLYNEAHPTRPLKGLNLVCRRFHNICSRILFRLLSIPLTDEDPGRCAALLKVLQGNAAIRASVEVVTVTVRRVGMHGYHEGLNEGFQQLLKGLPRLRDVRFEGDAALESYDMVDLRPIDPSILTVVDKLPGQVRLAIDCYVHTANSDARLHALSCLDSLRVCLLHKPRLFAHSGGPSFVAYRGGNAAEDVAEIVKSNRRLKHLHVVLQGTSVAGVPDHRLFFETKSHALEIIGRSVLAIQSLVLEGEFSFTQNALASWKTPFLQLQSLSIIGVPLVEETTKYLQGRHLPCLHTLTLSAFKDASTKTTFENDATSIKAFLASLTLTRLTLLGFRRDILIHAVECTGSSLRSLGSHIRESALDLSMRYGPMRAGPFLRSMLLSGEDVAVIKAACPSLECINLDVLASSPPTAGRYVPNTTPQAAAAASKQTSTPSDLDTGRAPLPSFSPDVQPLLSIPSLQSFSLFVHKDDTGREHNPPLETAAGFIKLYSFLRSLMKHRPGRFPDVTISTDMNGAVVTWKVRSEGARTVMVERRHGRRVERQVWDWSCGTRVEDREQPRLSDRQMGIRHDDQKGKERDGGNGAPGL</sequence>
<dbReference type="AlphaFoldDB" id="A0A8H3FJR4"/>
<name>A0A8H3FJR4_9LECA</name>
<dbReference type="Gene3D" id="3.80.10.10">
    <property type="entry name" value="Ribonuclease Inhibitor"/>
    <property type="match status" value="1"/>
</dbReference>
<reference evidence="2" key="1">
    <citation type="submission" date="2021-03" db="EMBL/GenBank/DDBJ databases">
        <authorList>
            <person name="Tagirdzhanova G."/>
        </authorList>
    </citation>
    <scope>NUCLEOTIDE SEQUENCE</scope>
</reference>
<feature type="region of interest" description="Disordered" evidence="1">
    <location>
        <begin position="430"/>
        <end position="461"/>
    </location>
</feature>
<protein>
    <recommendedName>
        <fullName evidence="4">F-box domain-containing protein</fullName>
    </recommendedName>
</protein>
<proteinExistence type="predicted"/>
<organism evidence="2 3">
    <name type="scientific">Alectoria fallacina</name>
    <dbReference type="NCBI Taxonomy" id="1903189"/>
    <lineage>
        <taxon>Eukaryota</taxon>
        <taxon>Fungi</taxon>
        <taxon>Dikarya</taxon>
        <taxon>Ascomycota</taxon>
        <taxon>Pezizomycotina</taxon>
        <taxon>Lecanoromycetes</taxon>
        <taxon>OSLEUM clade</taxon>
        <taxon>Lecanoromycetidae</taxon>
        <taxon>Lecanorales</taxon>
        <taxon>Lecanorineae</taxon>
        <taxon>Parmeliaceae</taxon>
        <taxon>Alectoria</taxon>
    </lineage>
</organism>
<dbReference type="OrthoDB" id="5361216at2759"/>